<protein>
    <recommendedName>
        <fullName evidence="4">30S ribosomal protein S17e</fullName>
    </recommendedName>
</protein>
<dbReference type="EMBL" id="FNYR01000003">
    <property type="protein sequence ID" value="SEI59839.1"/>
    <property type="molecule type" value="Genomic_DNA"/>
</dbReference>
<organism evidence="5 6">
    <name type="scientific">Halohasta litchfieldiae</name>
    <dbReference type="NCBI Taxonomy" id="1073996"/>
    <lineage>
        <taxon>Archaea</taxon>
        <taxon>Methanobacteriati</taxon>
        <taxon>Methanobacteriota</taxon>
        <taxon>Stenosarchaea group</taxon>
        <taxon>Halobacteria</taxon>
        <taxon>Halobacteriales</taxon>
        <taxon>Haloferacaceae</taxon>
        <taxon>Halohasta</taxon>
    </lineage>
</organism>
<dbReference type="InterPro" id="IPR036401">
    <property type="entry name" value="Ribosomal_eS17_sf"/>
</dbReference>
<name>A0A1H6RVT7_9EURY</name>
<evidence type="ECO:0000256" key="2">
    <source>
        <dbReference type="ARBA" id="ARBA00022980"/>
    </source>
</evidence>
<dbReference type="AlphaFoldDB" id="A0A1H6RVT7"/>
<dbReference type="Pfam" id="PF00833">
    <property type="entry name" value="Ribosomal_S17e"/>
    <property type="match status" value="1"/>
</dbReference>
<evidence type="ECO:0000256" key="3">
    <source>
        <dbReference type="ARBA" id="ARBA00023274"/>
    </source>
</evidence>
<evidence type="ECO:0000313" key="5">
    <source>
        <dbReference type="EMBL" id="SEI59839.1"/>
    </source>
</evidence>
<comment type="similarity">
    <text evidence="1">Belongs to the eukaryotic ribosomal protein eS17 family.</text>
</comment>
<evidence type="ECO:0000256" key="4">
    <source>
        <dbReference type="ARBA" id="ARBA00035394"/>
    </source>
</evidence>
<dbReference type="GO" id="GO:1990904">
    <property type="term" value="C:ribonucleoprotein complex"/>
    <property type="evidence" value="ECO:0007669"/>
    <property type="project" value="UniProtKB-KW"/>
</dbReference>
<accession>A0A2H4Q4P5</accession>
<dbReference type="SUPFAM" id="SSF116820">
    <property type="entry name" value="Rps17e-like"/>
    <property type="match status" value="1"/>
</dbReference>
<gene>
    <name evidence="5" type="ORF">SAMN05444271_103138</name>
</gene>
<evidence type="ECO:0000313" key="6">
    <source>
        <dbReference type="Proteomes" id="UP000198888"/>
    </source>
</evidence>
<evidence type="ECO:0000256" key="1">
    <source>
        <dbReference type="ARBA" id="ARBA00010444"/>
    </source>
</evidence>
<dbReference type="InterPro" id="IPR001210">
    <property type="entry name" value="Ribosomal_eS17"/>
</dbReference>
<reference evidence="5 6" key="1">
    <citation type="submission" date="2016-10" db="EMBL/GenBank/DDBJ databases">
        <authorList>
            <person name="de Groot N.N."/>
        </authorList>
    </citation>
    <scope>NUCLEOTIDE SEQUENCE [LARGE SCALE GENOMIC DNA]</scope>
    <source>
        <strain evidence="5 6">DSM 22187</strain>
    </source>
</reference>
<accession>A0A1H6RVT7</accession>
<dbReference type="GO" id="GO:0006412">
    <property type="term" value="P:translation"/>
    <property type="evidence" value="ECO:0007669"/>
    <property type="project" value="InterPro"/>
</dbReference>
<keyword evidence="3" id="KW-0687">Ribonucleoprotein</keyword>
<proteinExistence type="inferred from homology"/>
<keyword evidence="6" id="KW-1185">Reference proteome</keyword>
<dbReference type="GO" id="GO:0003735">
    <property type="term" value="F:structural constituent of ribosome"/>
    <property type="evidence" value="ECO:0007669"/>
    <property type="project" value="InterPro"/>
</dbReference>
<keyword evidence="2 5" id="KW-0689">Ribosomal protein</keyword>
<sequence length="79" mass="9167">MVRERTIRQVGRLGGMTLNAEEIINIGDTLLQRHPDGFTDSFETNRHRVSTLTDVESRRVRNRIAGYITRQQQSRSQQV</sequence>
<dbReference type="KEGG" id="hae:halTADL_2617"/>
<dbReference type="Gene3D" id="1.10.60.20">
    <property type="entry name" value="Ribosomal protein S17e-like"/>
    <property type="match status" value="1"/>
</dbReference>
<dbReference type="Proteomes" id="UP000198888">
    <property type="component" value="Unassembled WGS sequence"/>
</dbReference>
<dbReference type="STRING" id="1073996.SAMN05444271_103138"/>
<dbReference type="GO" id="GO:0005840">
    <property type="term" value="C:ribosome"/>
    <property type="evidence" value="ECO:0007669"/>
    <property type="project" value="UniProtKB-KW"/>
</dbReference>